<dbReference type="GO" id="GO:0005737">
    <property type="term" value="C:cytoplasm"/>
    <property type="evidence" value="ECO:0007669"/>
    <property type="project" value="TreeGrafter"/>
</dbReference>
<feature type="domain" description="ATP-grasp" evidence="2">
    <location>
        <begin position="116"/>
        <end position="288"/>
    </location>
</feature>
<reference evidence="3" key="2">
    <citation type="journal article" date="2021" name="PeerJ">
        <title>Extensive microbial diversity within the chicken gut microbiome revealed by metagenomics and culture.</title>
        <authorList>
            <person name="Gilroy R."/>
            <person name="Ravi A."/>
            <person name="Getino M."/>
            <person name="Pursley I."/>
            <person name="Horton D.L."/>
            <person name="Alikhan N.F."/>
            <person name="Baker D."/>
            <person name="Gharbi K."/>
            <person name="Hall N."/>
            <person name="Watson M."/>
            <person name="Adriaenssens E.M."/>
            <person name="Foster-Nyarko E."/>
            <person name="Jarju S."/>
            <person name="Secka A."/>
            <person name="Antonio M."/>
            <person name="Oren A."/>
            <person name="Chaudhuri R.R."/>
            <person name="La Ragione R."/>
            <person name="Hildebrand F."/>
            <person name="Pallen M.J."/>
        </authorList>
    </citation>
    <scope>NUCLEOTIDE SEQUENCE</scope>
    <source>
        <strain evidence="3">CHK152-2871</strain>
    </source>
</reference>
<evidence type="ECO:0000256" key="1">
    <source>
        <dbReference type="PROSITE-ProRule" id="PRU00409"/>
    </source>
</evidence>
<dbReference type="EMBL" id="DVJQ01000073">
    <property type="protein sequence ID" value="HIS75063.1"/>
    <property type="molecule type" value="Genomic_DNA"/>
</dbReference>
<accession>A0A9D1FKB3</accession>
<dbReference type="PANTHER" id="PTHR21621">
    <property type="entry name" value="RIBOSOMAL PROTEIN S6 MODIFICATION PROTEIN"/>
    <property type="match status" value="1"/>
</dbReference>
<dbReference type="Pfam" id="PF08443">
    <property type="entry name" value="RimK"/>
    <property type="match status" value="1"/>
</dbReference>
<reference evidence="3" key="1">
    <citation type="submission" date="2020-10" db="EMBL/GenBank/DDBJ databases">
        <authorList>
            <person name="Gilroy R."/>
        </authorList>
    </citation>
    <scope>NUCLEOTIDE SEQUENCE</scope>
    <source>
        <strain evidence="3">CHK152-2871</strain>
    </source>
</reference>
<evidence type="ECO:0000313" key="4">
    <source>
        <dbReference type="Proteomes" id="UP000886865"/>
    </source>
</evidence>
<keyword evidence="1" id="KW-0067">ATP-binding</keyword>
<proteinExistence type="predicted"/>
<dbReference type="InterPro" id="IPR013651">
    <property type="entry name" value="ATP-grasp_RimK-type"/>
</dbReference>
<dbReference type="PANTHER" id="PTHR21621:SF0">
    <property type="entry name" value="BETA-CITRYLGLUTAMATE SYNTHASE B-RELATED"/>
    <property type="match status" value="1"/>
</dbReference>
<protein>
    <submittedName>
        <fullName evidence="3">ATP-grasp domain-containing protein</fullName>
    </submittedName>
</protein>
<dbReference type="GO" id="GO:0018169">
    <property type="term" value="F:ribosomal S6-glutamic acid ligase activity"/>
    <property type="evidence" value="ECO:0007669"/>
    <property type="project" value="TreeGrafter"/>
</dbReference>
<keyword evidence="1" id="KW-0547">Nucleotide-binding</keyword>
<dbReference type="AlphaFoldDB" id="A0A9D1FKB3"/>
<comment type="caution">
    <text evidence="3">The sequence shown here is derived from an EMBL/GenBank/DDBJ whole genome shotgun (WGS) entry which is preliminary data.</text>
</comment>
<sequence>MIIIIGSNEEYHAKYIFEKLQQENTPAKYFDSRKYPIFSWSPDGVGDYIILENEKIYLKDISGIYWRWYYGVTFSTSEIVYREKVSALESMLCALEPVSWNSLQAVELHRKKGLQSKIMQNNGIRIPKTTVTDDKDMLEKFYLENDKNVIFKPVRGGAYTKKLTEQDLERKESLKNCPCQLQECIEGLDIRVYAFETGEIYAGEIHAQSLDFRADTNAKINKHQLPESVQKDCLKILKILNLKYSGIDIRLKENGEYVFIEANPAPMFVYFENMTGYEITNTLIRNLKNNH</sequence>
<gene>
    <name evidence="3" type="ORF">IAA86_08615</name>
</gene>
<dbReference type="PROSITE" id="PS50975">
    <property type="entry name" value="ATP_GRASP"/>
    <property type="match status" value="1"/>
</dbReference>
<dbReference type="GO" id="GO:0046872">
    <property type="term" value="F:metal ion binding"/>
    <property type="evidence" value="ECO:0007669"/>
    <property type="project" value="InterPro"/>
</dbReference>
<organism evidence="3 4">
    <name type="scientific">Candidatus Galligastranaerophilus intestinavium</name>
    <dbReference type="NCBI Taxonomy" id="2840836"/>
    <lineage>
        <taxon>Bacteria</taxon>
        <taxon>Candidatus Galligastranaerophilus</taxon>
    </lineage>
</organism>
<name>A0A9D1FKB3_9BACT</name>
<dbReference type="InterPro" id="IPR011761">
    <property type="entry name" value="ATP-grasp"/>
</dbReference>
<evidence type="ECO:0000313" key="3">
    <source>
        <dbReference type="EMBL" id="HIS75063.1"/>
    </source>
</evidence>
<dbReference type="Proteomes" id="UP000886865">
    <property type="component" value="Unassembled WGS sequence"/>
</dbReference>
<dbReference type="Gene3D" id="3.30.470.20">
    <property type="entry name" value="ATP-grasp fold, B domain"/>
    <property type="match status" value="1"/>
</dbReference>
<evidence type="ECO:0000259" key="2">
    <source>
        <dbReference type="PROSITE" id="PS50975"/>
    </source>
</evidence>
<dbReference type="SUPFAM" id="SSF56059">
    <property type="entry name" value="Glutathione synthetase ATP-binding domain-like"/>
    <property type="match status" value="1"/>
</dbReference>
<dbReference type="GO" id="GO:0005524">
    <property type="term" value="F:ATP binding"/>
    <property type="evidence" value="ECO:0007669"/>
    <property type="project" value="UniProtKB-UniRule"/>
</dbReference>
<dbReference type="GO" id="GO:0009432">
    <property type="term" value="P:SOS response"/>
    <property type="evidence" value="ECO:0007669"/>
    <property type="project" value="TreeGrafter"/>
</dbReference>